<dbReference type="GO" id="GO:0006508">
    <property type="term" value="P:proteolysis"/>
    <property type="evidence" value="ECO:0007669"/>
    <property type="project" value="InterPro"/>
</dbReference>
<protein>
    <recommendedName>
        <fullName evidence="3">Transposase-associated domain-containing protein</fullName>
    </recommendedName>
</protein>
<organism evidence="4 5">
    <name type="scientific">Hevea brasiliensis</name>
    <name type="common">Para rubber tree</name>
    <name type="synonym">Siphonia brasiliensis</name>
    <dbReference type="NCBI Taxonomy" id="3981"/>
    <lineage>
        <taxon>Eukaryota</taxon>
        <taxon>Viridiplantae</taxon>
        <taxon>Streptophyta</taxon>
        <taxon>Embryophyta</taxon>
        <taxon>Tracheophyta</taxon>
        <taxon>Spermatophyta</taxon>
        <taxon>Magnoliopsida</taxon>
        <taxon>eudicotyledons</taxon>
        <taxon>Gunneridae</taxon>
        <taxon>Pentapetalae</taxon>
        <taxon>rosids</taxon>
        <taxon>fabids</taxon>
        <taxon>Malpighiales</taxon>
        <taxon>Euphorbiaceae</taxon>
        <taxon>Crotonoideae</taxon>
        <taxon>Micrandreae</taxon>
        <taxon>Hevea</taxon>
    </lineage>
</organism>
<feature type="domain" description="Transposase-associated" evidence="3">
    <location>
        <begin position="123"/>
        <end position="196"/>
    </location>
</feature>
<dbReference type="InterPro" id="IPR029480">
    <property type="entry name" value="Transpos_assoc"/>
</dbReference>
<comment type="caution">
    <text evidence="4">The sequence shown here is derived from an EMBL/GenBank/DDBJ whole genome shotgun (WGS) entry which is preliminary data.</text>
</comment>
<dbReference type="EMBL" id="JAAGAX010000003">
    <property type="protein sequence ID" value="KAF2320831.1"/>
    <property type="molecule type" value="Genomic_DNA"/>
</dbReference>
<dbReference type="Gene3D" id="3.40.50.1820">
    <property type="entry name" value="alpha/beta hydrolase"/>
    <property type="match status" value="1"/>
</dbReference>
<dbReference type="InterPro" id="IPR029058">
    <property type="entry name" value="AB_hydrolase_fold"/>
</dbReference>
<dbReference type="Pfam" id="PF03004">
    <property type="entry name" value="Transposase_24"/>
    <property type="match status" value="1"/>
</dbReference>
<dbReference type="Pfam" id="PF00450">
    <property type="entry name" value="Peptidase_S10"/>
    <property type="match status" value="1"/>
</dbReference>
<name>A0A6A6N3X7_HEVBR</name>
<dbReference type="InterPro" id="IPR004252">
    <property type="entry name" value="Probable_transposase_24"/>
</dbReference>
<dbReference type="SUPFAM" id="SSF53474">
    <property type="entry name" value="alpha/beta-Hydrolases"/>
    <property type="match status" value="1"/>
</dbReference>
<evidence type="ECO:0000259" key="3">
    <source>
        <dbReference type="Pfam" id="PF13963"/>
    </source>
</evidence>
<dbReference type="Proteomes" id="UP000467840">
    <property type="component" value="Chromosome 10"/>
</dbReference>
<sequence>MKRRIEATSLITATFLNVVLGLIFTNVVVSQAIVKTLPGFDGDLPFMLETGYIGVGDGDEVQLFYYFIESESNPKLDPLVLWLTGGPGWSALSAILYEIDFVNISLRRLNQVCVLDLDMAPDKSWMGIENRKDPRYIHGVEGFLTYAFRHESIEDAISCPCLKCRNVNYKQKFEVRYHLLKHGILRSYTIWYFHGESLNEDVDINDDPIVNDDQDFDDDMIGLVNDIYGGSNVNIGMDSNEASVGEEPKGDAAMFYHLLREAKEKLHPECELSKLVLVKLLHMKSFHRWTNRSFDDLLGLLRELIPNGKQNLPKSYSSARKYVSGLGLHYEKETRAIPKPLSGDEVLMELETFTQMPFNRDGWRQVSRSNPICKLTSVNSIVRIQRQSSPTSNIEESRQSLRTNIENDLVGVSNAPSLSSPASNVVGRLASGRGLYKGIDLDKLTNGKKDKLIVFIPPGKYFRPIGDTKESWHHGLIVDTWKEMFKVFANEDFQALCSTNTNNRASQRIIASTGPTPFAQVEYDMMDEEIGEVPYASEVWMATHGFLDKQGQTQWHDPESSRIYEEMQRIEKQPTNDNETGPSPDDVLKEVFGVRSGYVRGKGLGYKASTRGMACGSRNEELNELRDEVARLNARLKEQEQRNNEIAQLNARLKEQEERNLEFFKRFESVIGYKSSESQDMTIVRLTDRVMKACRLAMKLNYNLKTTIIIGVLF</sequence>
<evidence type="ECO:0000256" key="2">
    <source>
        <dbReference type="SAM" id="Coils"/>
    </source>
</evidence>
<gene>
    <name evidence="4" type="ORF">GH714_031112</name>
</gene>
<feature type="coiled-coil region" evidence="2">
    <location>
        <begin position="615"/>
        <end position="666"/>
    </location>
</feature>
<dbReference type="AlphaFoldDB" id="A0A6A6N3X7"/>
<accession>A0A6A6N3X7</accession>
<keyword evidence="5" id="KW-1185">Reference proteome</keyword>
<dbReference type="Pfam" id="PF13963">
    <property type="entry name" value="Transpos_assoc"/>
    <property type="match status" value="1"/>
</dbReference>
<evidence type="ECO:0000313" key="4">
    <source>
        <dbReference type="EMBL" id="KAF2320831.1"/>
    </source>
</evidence>
<evidence type="ECO:0000313" key="5">
    <source>
        <dbReference type="Proteomes" id="UP000467840"/>
    </source>
</evidence>
<proteinExistence type="inferred from homology"/>
<reference evidence="4 5" key="1">
    <citation type="journal article" date="2020" name="Mol. Plant">
        <title>The Chromosome-Based Rubber Tree Genome Provides New Insights into Spurge Genome Evolution and Rubber Biosynthesis.</title>
        <authorList>
            <person name="Liu J."/>
            <person name="Shi C."/>
            <person name="Shi C.C."/>
            <person name="Li W."/>
            <person name="Zhang Q.J."/>
            <person name="Zhang Y."/>
            <person name="Li K."/>
            <person name="Lu H.F."/>
            <person name="Shi C."/>
            <person name="Zhu S.T."/>
            <person name="Xiao Z.Y."/>
            <person name="Nan H."/>
            <person name="Yue Y."/>
            <person name="Zhu X.G."/>
            <person name="Wu Y."/>
            <person name="Hong X.N."/>
            <person name="Fan G.Y."/>
            <person name="Tong Y."/>
            <person name="Zhang D."/>
            <person name="Mao C.L."/>
            <person name="Liu Y.L."/>
            <person name="Hao S.J."/>
            <person name="Liu W.Q."/>
            <person name="Lv M.Q."/>
            <person name="Zhang H.B."/>
            <person name="Liu Y."/>
            <person name="Hu-Tang G.R."/>
            <person name="Wang J.P."/>
            <person name="Wang J.H."/>
            <person name="Sun Y.H."/>
            <person name="Ni S.B."/>
            <person name="Chen W.B."/>
            <person name="Zhang X.C."/>
            <person name="Jiao Y.N."/>
            <person name="Eichler E.E."/>
            <person name="Li G.H."/>
            <person name="Liu X."/>
            <person name="Gao L.Z."/>
        </authorList>
    </citation>
    <scope>NUCLEOTIDE SEQUENCE [LARGE SCALE GENOMIC DNA]</scope>
    <source>
        <strain evidence="5">cv. GT1</strain>
        <tissue evidence="4">Leaf</tissue>
    </source>
</reference>
<dbReference type="InterPro" id="IPR001563">
    <property type="entry name" value="Peptidase_S10"/>
</dbReference>
<keyword evidence="2" id="KW-0175">Coiled coil</keyword>
<evidence type="ECO:0000256" key="1">
    <source>
        <dbReference type="ARBA" id="ARBA00009431"/>
    </source>
</evidence>
<dbReference type="GO" id="GO:0004185">
    <property type="term" value="F:serine-type carboxypeptidase activity"/>
    <property type="evidence" value="ECO:0007669"/>
    <property type="project" value="InterPro"/>
</dbReference>
<comment type="similarity">
    <text evidence="1">Belongs to the peptidase S10 family.</text>
</comment>